<evidence type="ECO:0000256" key="4">
    <source>
        <dbReference type="ARBA" id="ARBA00022679"/>
    </source>
</evidence>
<keyword evidence="3" id="KW-0597">Phosphoprotein</keyword>
<dbReference type="InterPro" id="IPR036890">
    <property type="entry name" value="HATPase_C_sf"/>
</dbReference>
<keyword evidence="4" id="KW-0808">Transferase</keyword>
<keyword evidence="5 9" id="KW-0418">Kinase</keyword>
<dbReference type="Pfam" id="PF02518">
    <property type="entry name" value="HATPase_c"/>
    <property type="match status" value="1"/>
</dbReference>
<evidence type="ECO:0000256" key="5">
    <source>
        <dbReference type="ARBA" id="ARBA00022777"/>
    </source>
</evidence>
<dbReference type="Gene3D" id="6.10.340.10">
    <property type="match status" value="1"/>
</dbReference>
<dbReference type="Pfam" id="PF00672">
    <property type="entry name" value="HAMP"/>
    <property type="match status" value="1"/>
</dbReference>
<dbReference type="InterPro" id="IPR003594">
    <property type="entry name" value="HATPase_dom"/>
</dbReference>
<feature type="domain" description="HAMP" evidence="8">
    <location>
        <begin position="328"/>
        <end position="380"/>
    </location>
</feature>
<keyword evidence="2" id="KW-1003">Cell membrane</keyword>
<dbReference type="InterPro" id="IPR003660">
    <property type="entry name" value="HAMP_dom"/>
</dbReference>
<dbReference type="RefSeq" id="WP_248553606.1">
    <property type="nucleotide sequence ID" value="NZ_JALPRK010000026.1"/>
</dbReference>
<evidence type="ECO:0000313" key="10">
    <source>
        <dbReference type="Proteomes" id="UP001139534"/>
    </source>
</evidence>
<dbReference type="PANTHER" id="PTHR34220">
    <property type="entry name" value="SENSOR HISTIDINE KINASE YPDA"/>
    <property type="match status" value="1"/>
</dbReference>
<evidence type="ECO:0000256" key="2">
    <source>
        <dbReference type="ARBA" id="ARBA00022475"/>
    </source>
</evidence>
<dbReference type="CDD" id="cd06225">
    <property type="entry name" value="HAMP"/>
    <property type="match status" value="1"/>
</dbReference>
<feature type="transmembrane region" description="Helical" evidence="7">
    <location>
        <begin position="303"/>
        <end position="325"/>
    </location>
</feature>
<gene>
    <name evidence="9" type="ORF">M0651_20605</name>
</gene>
<dbReference type="SUPFAM" id="SSF55874">
    <property type="entry name" value="ATPase domain of HSP90 chaperone/DNA topoisomerase II/histidine kinase"/>
    <property type="match status" value="1"/>
</dbReference>
<feature type="transmembrane region" description="Helical" evidence="7">
    <location>
        <begin position="12"/>
        <end position="35"/>
    </location>
</feature>
<dbReference type="GO" id="GO:0000155">
    <property type="term" value="F:phosphorelay sensor kinase activity"/>
    <property type="evidence" value="ECO:0007669"/>
    <property type="project" value="InterPro"/>
</dbReference>
<evidence type="ECO:0000259" key="8">
    <source>
        <dbReference type="PROSITE" id="PS50885"/>
    </source>
</evidence>
<dbReference type="Gene3D" id="3.30.565.10">
    <property type="entry name" value="Histidine kinase-like ATPase, C-terminal domain"/>
    <property type="match status" value="1"/>
</dbReference>
<proteinExistence type="predicted"/>
<evidence type="ECO:0000256" key="1">
    <source>
        <dbReference type="ARBA" id="ARBA00004651"/>
    </source>
</evidence>
<keyword evidence="7" id="KW-0812">Transmembrane</keyword>
<evidence type="ECO:0000256" key="6">
    <source>
        <dbReference type="ARBA" id="ARBA00023136"/>
    </source>
</evidence>
<dbReference type="AlphaFoldDB" id="A0A9X1Y2Y0"/>
<evidence type="ECO:0000256" key="7">
    <source>
        <dbReference type="SAM" id="Phobius"/>
    </source>
</evidence>
<dbReference type="SMART" id="SM00304">
    <property type="entry name" value="HAMP"/>
    <property type="match status" value="1"/>
</dbReference>
<reference evidence="9" key="1">
    <citation type="submission" date="2022-04" db="EMBL/GenBank/DDBJ databases">
        <authorList>
            <person name="Seo M.-J."/>
        </authorList>
    </citation>
    <scope>NUCLEOTIDE SEQUENCE</scope>
    <source>
        <strain evidence="9">MBLB2552</strain>
    </source>
</reference>
<dbReference type="Proteomes" id="UP001139534">
    <property type="component" value="Unassembled WGS sequence"/>
</dbReference>
<sequence>MHKWLATSLQRRLSVVVAASMIVPMLALGLFAFMISSNITEEKTKLTGSDMLKQMDANLRFMLEDIETLSIFLIGERDLQTYLTGPEDNETKRTELVGRMTNLAASKPYIANIAIYPERFDGRLSTATWYENELPSAAAEAIAGGVKTWSGVYAIRDYAGMEQVMTLFRPIRSIYDFRRLGWLAISLDERELAHNLESPEFGQGMGKVELVGADGTILSSADKSRLGQPLDVFAPGLFALIPGGVAAADDGVEPRSSRVYESGSVIYGEEDAKSTVLYRREPLTGWMLVGSVPYDQYQAENRYILTLTVMVVGVSVLACTLLIWFTVRRITRPLRVLTRHLSRIDPERPLPRFPVTTDDEIGRLGQSYNMLGAHIERLKREVIRGEARKKEADLRALQAQINPHFLYNTLSSIHWIALMSGERRIADMVEGLSDFLRISLNQGRDYCPVEQEVAHIRNYVRVQSIRFPDKFAVEYIVDEGLADKWMLKLLLQPLVENALIHGVQKREGIGTITILIQAEGKRMNVMVMDDGLGMSAARLEEVRQALSLPAAERAENTHIQTVMPGIVLAETAATAAAAAKFDAGYGLRNVNERLLLHYGREAVLSVDSREGEGTQVSFSIPIMEGSP</sequence>
<dbReference type="PANTHER" id="PTHR34220:SF7">
    <property type="entry name" value="SENSOR HISTIDINE KINASE YPDA"/>
    <property type="match status" value="1"/>
</dbReference>
<name>A0A9X1Y2Y0_9BACL</name>
<dbReference type="EMBL" id="JALPRK010000026">
    <property type="protein sequence ID" value="MCK8489583.1"/>
    <property type="molecule type" value="Genomic_DNA"/>
</dbReference>
<dbReference type="InterPro" id="IPR010559">
    <property type="entry name" value="Sig_transdc_His_kin_internal"/>
</dbReference>
<dbReference type="InterPro" id="IPR050640">
    <property type="entry name" value="Bact_2-comp_sensor_kinase"/>
</dbReference>
<evidence type="ECO:0000256" key="3">
    <source>
        <dbReference type="ARBA" id="ARBA00022553"/>
    </source>
</evidence>
<keyword evidence="6 7" id="KW-0472">Membrane</keyword>
<dbReference type="PROSITE" id="PS50885">
    <property type="entry name" value="HAMP"/>
    <property type="match status" value="1"/>
</dbReference>
<accession>A0A9X1Y2Y0</accession>
<dbReference type="Pfam" id="PF06580">
    <property type="entry name" value="His_kinase"/>
    <property type="match status" value="1"/>
</dbReference>
<organism evidence="9 10">
    <name type="scientific">Paenibacillus mellifer</name>
    <dbReference type="NCBI Taxonomy" id="2937794"/>
    <lineage>
        <taxon>Bacteria</taxon>
        <taxon>Bacillati</taxon>
        <taxon>Bacillota</taxon>
        <taxon>Bacilli</taxon>
        <taxon>Bacillales</taxon>
        <taxon>Paenibacillaceae</taxon>
        <taxon>Paenibacillus</taxon>
    </lineage>
</organism>
<keyword evidence="7" id="KW-1133">Transmembrane helix</keyword>
<dbReference type="GO" id="GO:0005886">
    <property type="term" value="C:plasma membrane"/>
    <property type="evidence" value="ECO:0007669"/>
    <property type="project" value="UniProtKB-SubCell"/>
</dbReference>
<comment type="caution">
    <text evidence="9">The sequence shown here is derived from an EMBL/GenBank/DDBJ whole genome shotgun (WGS) entry which is preliminary data.</text>
</comment>
<comment type="subcellular location">
    <subcellularLocation>
        <location evidence="1">Cell membrane</location>
        <topology evidence="1">Multi-pass membrane protein</topology>
    </subcellularLocation>
</comment>
<evidence type="ECO:0000313" key="9">
    <source>
        <dbReference type="EMBL" id="MCK8489583.1"/>
    </source>
</evidence>
<protein>
    <submittedName>
        <fullName evidence="9">Sensor histidine kinase</fullName>
    </submittedName>
</protein>
<keyword evidence="10" id="KW-1185">Reference proteome</keyword>
<dbReference type="SUPFAM" id="SSF158472">
    <property type="entry name" value="HAMP domain-like"/>
    <property type="match status" value="1"/>
</dbReference>